<dbReference type="GO" id="GO:0008270">
    <property type="term" value="F:zinc ion binding"/>
    <property type="evidence" value="ECO:0007669"/>
    <property type="project" value="UniProtKB-KW"/>
</dbReference>
<feature type="domain" description="Lunapark zinc ribbon" evidence="4">
    <location>
        <begin position="225"/>
        <end position="274"/>
    </location>
</feature>
<dbReference type="InterPro" id="IPR040115">
    <property type="entry name" value="Lnp"/>
</dbReference>
<protein>
    <recommendedName>
        <fullName evidence="2">Endoplasmic reticulum junction formation protein lunapark</fullName>
    </recommendedName>
</protein>
<feature type="transmembrane region" description="Helical" evidence="2">
    <location>
        <begin position="70"/>
        <end position="90"/>
    </location>
</feature>
<feature type="region of interest" description="Disordered" evidence="3">
    <location>
        <begin position="150"/>
        <end position="203"/>
    </location>
</feature>
<dbReference type="OrthoDB" id="1725934at2759"/>
<proteinExistence type="inferred from homology"/>
<keyword evidence="2" id="KW-0256">Endoplasmic reticulum</keyword>
<dbReference type="EnsemblMetazoa" id="XM_030972823">
    <property type="protein sequence ID" value="XP_030828683"/>
    <property type="gene ID" value="LOC755194"/>
</dbReference>
<dbReference type="PANTHER" id="PTHR22166:SF12">
    <property type="entry name" value="ENDOPLASMIC RETICULUM JUNCTION FORMATION PROTEIN LUNAPARK"/>
    <property type="match status" value="1"/>
</dbReference>
<dbReference type="GeneID" id="755194"/>
<dbReference type="GO" id="GO:0071782">
    <property type="term" value="C:endoplasmic reticulum tubular network"/>
    <property type="evidence" value="ECO:0000318"/>
    <property type="project" value="GO_Central"/>
</dbReference>
<organism evidence="5 6">
    <name type="scientific">Strongylocentrotus purpuratus</name>
    <name type="common">Purple sea urchin</name>
    <dbReference type="NCBI Taxonomy" id="7668"/>
    <lineage>
        <taxon>Eukaryota</taxon>
        <taxon>Metazoa</taxon>
        <taxon>Echinodermata</taxon>
        <taxon>Eleutherozoa</taxon>
        <taxon>Echinozoa</taxon>
        <taxon>Echinoidea</taxon>
        <taxon>Euechinoidea</taxon>
        <taxon>Echinacea</taxon>
        <taxon>Camarodonta</taxon>
        <taxon>Echinidea</taxon>
        <taxon>Strongylocentrotidae</taxon>
        <taxon>Strongylocentrotus</taxon>
    </lineage>
</organism>
<dbReference type="RefSeq" id="XP_030828683.1">
    <property type="nucleotide sequence ID" value="XM_030972823.1"/>
</dbReference>
<keyword evidence="2" id="KW-0472">Membrane</keyword>
<dbReference type="Proteomes" id="UP000007110">
    <property type="component" value="Unassembled WGS sequence"/>
</dbReference>
<evidence type="ECO:0000259" key="4">
    <source>
        <dbReference type="Pfam" id="PF10058"/>
    </source>
</evidence>
<dbReference type="AlphaFoldDB" id="A0A7M7MZC8"/>
<dbReference type="InterPro" id="IPR019273">
    <property type="entry name" value="Lunapark_Znf"/>
</dbReference>
<comment type="domain">
    <text evidence="2">The C4-type zinc finger motif is necessary both for its ER three-way tubular junction localization and formation.</text>
</comment>
<dbReference type="Pfam" id="PF10058">
    <property type="entry name" value="Zn_ribbon_10"/>
    <property type="match status" value="1"/>
</dbReference>
<dbReference type="FunCoup" id="A0A7M7MZC8">
    <property type="interactions" value="1390"/>
</dbReference>
<evidence type="ECO:0000256" key="2">
    <source>
        <dbReference type="RuleBase" id="RU367073"/>
    </source>
</evidence>
<name>A0A7M7MZC8_STRPU</name>
<dbReference type="PANTHER" id="PTHR22166">
    <property type="entry name" value="ENDOPLASMIC RETICULUM JUNCTION FORMATION PROTEIN LUNAPARK"/>
    <property type="match status" value="1"/>
</dbReference>
<keyword evidence="2" id="KW-0479">Metal-binding</keyword>
<dbReference type="InParanoid" id="A0A7M7MZC8"/>
<feature type="region of interest" description="Disordered" evidence="3">
    <location>
        <begin position="298"/>
        <end position="392"/>
    </location>
</feature>
<evidence type="ECO:0000313" key="5">
    <source>
        <dbReference type="EnsemblMetazoa" id="XP_030828683"/>
    </source>
</evidence>
<dbReference type="GO" id="GO:1903373">
    <property type="term" value="P:positive regulation of endoplasmic reticulum tubular network organization"/>
    <property type="evidence" value="ECO:0007669"/>
    <property type="project" value="UniProtKB-UniRule"/>
</dbReference>
<comment type="function">
    <text evidence="2">Plays a role in determining ER morphology.</text>
</comment>
<keyword evidence="6" id="KW-1185">Reference proteome</keyword>
<feature type="compositionally biased region" description="Acidic residues" evidence="3">
    <location>
        <begin position="356"/>
        <end position="366"/>
    </location>
</feature>
<dbReference type="OMA" id="CGYFNPS"/>
<feature type="transmembrane region" description="Helical" evidence="2">
    <location>
        <begin position="42"/>
        <end position="64"/>
    </location>
</feature>
<dbReference type="RefSeq" id="XP_787084.1">
    <property type="nucleotide sequence ID" value="XM_781991.5"/>
</dbReference>
<comment type="similarity">
    <text evidence="1 2">Belongs to the lunapark family.</text>
</comment>
<evidence type="ECO:0000256" key="3">
    <source>
        <dbReference type="SAM" id="MobiDB-lite"/>
    </source>
</evidence>
<feature type="compositionally biased region" description="Polar residues" evidence="3">
    <location>
        <begin position="326"/>
        <end position="344"/>
    </location>
</feature>
<keyword evidence="2" id="KW-0812">Transmembrane</keyword>
<reference evidence="6" key="1">
    <citation type="submission" date="2015-02" db="EMBL/GenBank/DDBJ databases">
        <title>Genome sequencing for Strongylocentrotus purpuratus.</title>
        <authorList>
            <person name="Murali S."/>
            <person name="Liu Y."/>
            <person name="Vee V."/>
            <person name="English A."/>
            <person name="Wang M."/>
            <person name="Skinner E."/>
            <person name="Han Y."/>
            <person name="Muzny D.M."/>
            <person name="Worley K.C."/>
            <person name="Gibbs R.A."/>
        </authorList>
    </citation>
    <scope>NUCLEOTIDE SEQUENCE</scope>
</reference>
<dbReference type="GO" id="GO:0071786">
    <property type="term" value="P:endoplasmic reticulum tubular network organization"/>
    <property type="evidence" value="ECO:0000318"/>
    <property type="project" value="GO_Central"/>
</dbReference>
<accession>A0A7M7MZC8</accession>
<reference evidence="5" key="2">
    <citation type="submission" date="2021-01" db="UniProtKB">
        <authorList>
            <consortium name="EnsemblMetazoa"/>
        </authorList>
    </citation>
    <scope>IDENTIFICATION</scope>
</reference>
<dbReference type="GeneID" id="582015"/>
<evidence type="ECO:0000313" key="6">
    <source>
        <dbReference type="Proteomes" id="UP000007110"/>
    </source>
</evidence>
<dbReference type="GO" id="GO:0098826">
    <property type="term" value="C:endoplasmic reticulum tubular network membrane"/>
    <property type="evidence" value="ECO:0007669"/>
    <property type="project" value="UniProtKB-UniRule"/>
</dbReference>
<feature type="compositionally biased region" description="Low complexity" evidence="3">
    <location>
        <begin position="311"/>
        <end position="325"/>
    </location>
</feature>
<dbReference type="KEGG" id="spu:755194"/>
<keyword evidence="2" id="KW-1133">Transmembrane helix</keyword>
<dbReference type="GO" id="GO:0071788">
    <property type="term" value="P:endoplasmic reticulum tubular network maintenance"/>
    <property type="evidence" value="ECO:0007669"/>
    <property type="project" value="UniProtKB-UniRule"/>
</dbReference>
<comment type="subcellular location">
    <subcellularLocation>
        <location evidence="2">Endoplasmic reticulum membrane</location>
        <topology evidence="2">Multi-pass membrane protein</topology>
    </subcellularLocation>
</comment>
<sequence>MGAILAKFRKGKTTVEILEGIDKDIDGLLRSKRRNVELEKHYMGSLLLYSVIGYLIMALFFYFLYNATTWLQRVVQILPLLLFPFLIWLIRKALHWYFVKRIAKNDLALEELRNKKKTVLEDVKENESYKKAKEILEKFDPSATLPPLTPVQTPALGRGQTPTPALRQRPFSARGRGRGRGSPSMTPMRPSARLGNQPMLQSPQAAMIRSPGTVRPILSQEQTTFDKLVGYLVGDGPGSRYALICKHCYSHNGMALQEEYEYLAFRCAYCKTFNPSKKVRPNAPKLPETPAVAFGARLVDPERRGSGSNASGSEFSGSETESTSSHQNQTEEPTTTMEPSAEVQSTEETPVKETIEKEEETIEDEAGDHIDVTESTTETPERNEAPEVEQLR</sequence>
<feature type="compositionally biased region" description="Basic and acidic residues" evidence="3">
    <location>
        <begin position="379"/>
        <end position="392"/>
    </location>
</feature>
<keyword evidence="2" id="KW-0863">Zinc-finger</keyword>
<evidence type="ECO:0000256" key="1">
    <source>
        <dbReference type="ARBA" id="ARBA00009940"/>
    </source>
</evidence>
<dbReference type="EnsemblMetazoa" id="XM_781991">
    <property type="protein sequence ID" value="XP_787084"/>
    <property type="gene ID" value="LOC582015"/>
</dbReference>
<keyword evidence="2" id="KW-0862">Zinc</keyword>